<protein>
    <submittedName>
        <fullName evidence="3">(diamondback moth) hypothetical protein</fullName>
    </submittedName>
</protein>
<accession>A0A8S4GA99</accession>
<feature type="region of interest" description="Disordered" evidence="1">
    <location>
        <begin position="19"/>
        <end position="38"/>
    </location>
</feature>
<evidence type="ECO:0000256" key="1">
    <source>
        <dbReference type="SAM" id="MobiDB-lite"/>
    </source>
</evidence>
<evidence type="ECO:0000313" key="4">
    <source>
        <dbReference type="Proteomes" id="UP000653454"/>
    </source>
</evidence>
<dbReference type="Proteomes" id="UP000653454">
    <property type="component" value="Unassembled WGS sequence"/>
</dbReference>
<comment type="caution">
    <text evidence="3">The sequence shown here is derived from an EMBL/GenBank/DDBJ whole genome shotgun (WGS) entry which is preliminary data.</text>
</comment>
<name>A0A8S4GA99_PLUXY</name>
<sequence length="96" mass="10553">MQWWLLTCLVAAAAAAGRLPRTSQTQATTPAPAPTTPRLRNVTLASRPTVRNSWVTRRYDAGTDQFKLMKKGVYIELGARECSVEAKVFLNCSSVV</sequence>
<keyword evidence="4" id="KW-1185">Reference proteome</keyword>
<dbReference type="EMBL" id="CAJHNJ030000221">
    <property type="protein sequence ID" value="CAG9137380.1"/>
    <property type="molecule type" value="Genomic_DNA"/>
</dbReference>
<evidence type="ECO:0000313" key="3">
    <source>
        <dbReference type="EMBL" id="CAG9137380.1"/>
    </source>
</evidence>
<gene>
    <name evidence="3" type="ORF">PLXY2_LOCUS15635</name>
</gene>
<feature type="signal peptide" evidence="2">
    <location>
        <begin position="1"/>
        <end position="16"/>
    </location>
</feature>
<feature type="chain" id="PRO_5035826643" evidence="2">
    <location>
        <begin position="17"/>
        <end position="96"/>
    </location>
</feature>
<evidence type="ECO:0000256" key="2">
    <source>
        <dbReference type="SAM" id="SignalP"/>
    </source>
</evidence>
<proteinExistence type="predicted"/>
<feature type="compositionally biased region" description="Low complexity" evidence="1">
    <location>
        <begin position="19"/>
        <end position="30"/>
    </location>
</feature>
<keyword evidence="2" id="KW-0732">Signal</keyword>
<reference evidence="3" key="1">
    <citation type="submission" date="2020-11" db="EMBL/GenBank/DDBJ databases">
        <authorList>
            <person name="Whiteford S."/>
        </authorList>
    </citation>
    <scope>NUCLEOTIDE SEQUENCE</scope>
</reference>
<dbReference type="AlphaFoldDB" id="A0A8S4GA99"/>
<organism evidence="3 4">
    <name type="scientific">Plutella xylostella</name>
    <name type="common">Diamondback moth</name>
    <name type="synonym">Plutella maculipennis</name>
    <dbReference type="NCBI Taxonomy" id="51655"/>
    <lineage>
        <taxon>Eukaryota</taxon>
        <taxon>Metazoa</taxon>
        <taxon>Ecdysozoa</taxon>
        <taxon>Arthropoda</taxon>
        <taxon>Hexapoda</taxon>
        <taxon>Insecta</taxon>
        <taxon>Pterygota</taxon>
        <taxon>Neoptera</taxon>
        <taxon>Endopterygota</taxon>
        <taxon>Lepidoptera</taxon>
        <taxon>Glossata</taxon>
        <taxon>Ditrysia</taxon>
        <taxon>Yponomeutoidea</taxon>
        <taxon>Plutellidae</taxon>
        <taxon>Plutella</taxon>
    </lineage>
</organism>